<reference evidence="2 3" key="1">
    <citation type="submission" date="2015-08" db="EMBL/GenBank/DDBJ databases">
        <title>Genome sequencing and assembly of the deep-sea bacterium Idiomarina zobellii.</title>
        <authorList>
            <person name="Mithoefer S.D."/>
            <person name="Rheaume B.A."/>
            <person name="MacLea K.S."/>
        </authorList>
    </citation>
    <scope>NUCLEOTIDE SEQUENCE [LARGE SCALE GENOMIC DNA]</scope>
    <source>
        <strain evidence="2 3">KMM 231</strain>
    </source>
</reference>
<dbReference type="GO" id="GO:0004668">
    <property type="term" value="F:protein-arginine deiminase activity"/>
    <property type="evidence" value="ECO:0007669"/>
    <property type="project" value="InterPro"/>
</dbReference>
<accession>A0A837NIE4</accession>
<dbReference type="GO" id="GO:0009446">
    <property type="term" value="P:putrescine biosynthetic process"/>
    <property type="evidence" value="ECO:0007669"/>
    <property type="project" value="InterPro"/>
</dbReference>
<dbReference type="AlphaFoldDB" id="A0A837NIE4"/>
<dbReference type="Proteomes" id="UP000053030">
    <property type="component" value="Unassembled WGS sequence"/>
</dbReference>
<dbReference type="Pfam" id="PF04371">
    <property type="entry name" value="PAD_porph"/>
    <property type="match status" value="1"/>
</dbReference>
<evidence type="ECO:0000256" key="1">
    <source>
        <dbReference type="ARBA" id="ARBA00022801"/>
    </source>
</evidence>
<dbReference type="InterPro" id="IPR007466">
    <property type="entry name" value="Peptidyl-Arg-deiminase_porph"/>
</dbReference>
<dbReference type="EMBL" id="LHSG01000001">
    <property type="protein sequence ID" value="KPD25038.1"/>
    <property type="molecule type" value="Genomic_DNA"/>
</dbReference>
<proteinExistence type="predicted"/>
<dbReference type="PANTHER" id="PTHR31377:SF0">
    <property type="entry name" value="AGMATINE DEIMINASE-RELATED"/>
    <property type="match status" value="1"/>
</dbReference>
<keyword evidence="1" id="KW-0378">Hydrolase</keyword>
<dbReference type="RefSeq" id="WP_053952515.1">
    <property type="nucleotide sequence ID" value="NZ_FNCB01000001.1"/>
</dbReference>
<organism evidence="2 3">
    <name type="scientific">Idiomarina zobellii</name>
    <dbReference type="NCBI Taxonomy" id="86103"/>
    <lineage>
        <taxon>Bacteria</taxon>
        <taxon>Pseudomonadati</taxon>
        <taxon>Pseudomonadota</taxon>
        <taxon>Gammaproteobacteria</taxon>
        <taxon>Alteromonadales</taxon>
        <taxon>Idiomarinaceae</taxon>
        <taxon>Idiomarina</taxon>
    </lineage>
</organism>
<comment type="caution">
    <text evidence="2">The sequence shown here is derived from an EMBL/GenBank/DDBJ whole genome shotgun (WGS) entry which is preliminary data.</text>
</comment>
<dbReference type="GO" id="GO:0047632">
    <property type="term" value="F:agmatine deiminase activity"/>
    <property type="evidence" value="ECO:0007669"/>
    <property type="project" value="TreeGrafter"/>
</dbReference>
<evidence type="ECO:0000313" key="2">
    <source>
        <dbReference type="EMBL" id="KPD25038.1"/>
    </source>
</evidence>
<keyword evidence="3" id="KW-1185">Reference proteome</keyword>
<protein>
    <submittedName>
        <fullName evidence="2">Peptidylarginine deiminase-like protein</fullName>
    </submittedName>
</protein>
<name>A0A837NIE4_9GAMM</name>
<dbReference type="PANTHER" id="PTHR31377">
    <property type="entry name" value="AGMATINE DEIMINASE-RELATED"/>
    <property type="match status" value="1"/>
</dbReference>
<gene>
    <name evidence="2" type="ORF">AFK76_01380</name>
</gene>
<dbReference type="SUPFAM" id="SSF55909">
    <property type="entry name" value="Pentein"/>
    <property type="match status" value="1"/>
</dbReference>
<evidence type="ECO:0000313" key="3">
    <source>
        <dbReference type="Proteomes" id="UP000053030"/>
    </source>
</evidence>
<dbReference type="Gene3D" id="3.75.10.10">
    <property type="entry name" value="L-arginine/glycine Amidinotransferase, Chain A"/>
    <property type="match status" value="1"/>
</dbReference>
<sequence>MKGSTKRWLADFSDNQRLLLAWPYRRDVWRDNALPAREVIAELARQVSHYTPVTLLVHPDYQGSVPKKLYDCCSVIVERYDDIWLRDTLPLWFSKKRQTSGIVFQFDGWGGVQSAVECDRALASQLSLKLERSLSVCDLVTEGGTFTHNGQGTWLVGLSSIIQRNPSLSKDVIKNKLNDCFSGESLFFFEGALTADETQGHMDNMALFLNENTLIYALTKDENHPDYKTCKRLAELIELLPDSIQKVAVPLPKPLRPTRIERESLEQLQTSLNRTEELPLLCSYINVLQTDTLVVVPEFGLPEDTIALSIIREVLPEKRVLSVPARELVLGGGGLHCISHNLAGLSDNQTLTA</sequence>
<dbReference type="OrthoDB" id="9808013at2"/>